<evidence type="ECO:0000256" key="3">
    <source>
        <dbReference type="ARBA" id="ARBA00022630"/>
    </source>
</evidence>
<comment type="cofactor">
    <cofactor evidence="1">
        <name>FAD</name>
        <dbReference type="ChEBI" id="CHEBI:57692"/>
    </cofactor>
</comment>
<evidence type="ECO:0000256" key="2">
    <source>
        <dbReference type="ARBA" id="ARBA00009347"/>
    </source>
</evidence>
<evidence type="ECO:0000313" key="7">
    <source>
        <dbReference type="EMBL" id="MDY0748183.1"/>
    </source>
</evidence>
<comment type="caution">
    <text evidence="7">The sequence shown here is derived from an EMBL/GenBank/DDBJ whole genome shotgun (WGS) entry which is preliminary data.</text>
</comment>
<evidence type="ECO:0000256" key="1">
    <source>
        <dbReference type="ARBA" id="ARBA00001974"/>
    </source>
</evidence>
<dbReference type="SUPFAM" id="SSF47203">
    <property type="entry name" value="Acyl-CoA dehydrogenase C-terminal domain-like"/>
    <property type="match status" value="1"/>
</dbReference>
<accession>A0ABU5DPG0</accession>
<keyword evidence="3" id="KW-0285">Flavoprotein</keyword>
<dbReference type="InterPro" id="IPR009075">
    <property type="entry name" value="AcylCo_DH/oxidase_C"/>
</dbReference>
<evidence type="ECO:0000256" key="4">
    <source>
        <dbReference type="ARBA" id="ARBA00022827"/>
    </source>
</evidence>
<dbReference type="PANTHER" id="PTHR43884:SF20">
    <property type="entry name" value="ACYL-COA DEHYDROGENASE FADE28"/>
    <property type="match status" value="1"/>
</dbReference>
<dbReference type="RefSeq" id="WP_320426145.1">
    <property type="nucleotide sequence ID" value="NZ_JAXCLA010000009.1"/>
</dbReference>
<sequence length="338" mass="34694">MRELFESTVERLLADLSTPEAVLDSEGGRWPASLWAAVEESGFALAAAPESSGGAGASWDDLFPVLLACGRHCAPLPLPEAILGNWLLGSAGLEAVGGPLSVAVDARLNWVDGMLSGSLGGVPWGRHVAHVVALVGNEVVLLSTESASTVNEGQNTAGEARDDLSFSGAAPIASAAAPAGLGADTLLQGAALLRAAQTAGALQAVLTMCIQHATERVQFGKPIGSFQAIGHQIAVLAEQVALATVTAEAACAEFAPLRIASAKVCSAEASGIAAGIAHAVHGAMGFTHEHRLHLSTRRLWAWRSEYGSAREWSQRIGRLTCAGGAAAFWPAITAGEFK</sequence>
<proteinExistence type="inferred from homology"/>
<dbReference type="Pfam" id="PF00441">
    <property type="entry name" value="Acyl-CoA_dh_1"/>
    <property type="match status" value="1"/>
</dbReference>
<keyword evidence="4" id="KW-0274">FAD</keyword>
<evidence type="ECO:0000256" key="5">
    <source>
        <dbReference type="ARBA" id="ARBA00023002"/>
    </source>
</evidence>
<dbReference type="Gene3D" id="1.10.540.10">
    <property type="entry name" value="Acyl-CoA dehydrogenase/oxidase, N-terminal domain"/>
    <property type="match status" value="1"/>
</dbReference>
<evidence type="ECO:0000313" key="8">
    <source>
        <dbReference type="Proteomes" id="UP001285263"/>
    </source>
</evidence>
<protein>
    <submittedName>
        <fullName evidence="7">Acyl-CoA dehydrogenase family protein</fullName>
    </submittedName>
</protein>
<comment type="similarity">
    <text evidence="2">Belongs to the acyl-CoA dehydrogenase family.</text>
</comment>
<dbReference type="SUPFAM" id="SSF56645">
    <property type="entry name" value="Acyl-CoA dehydrogenase NM domain-like"/>
    <property type="match status" value="1"/>
</dbReference>
<reference evidence="7 8" key="1">
    <citation type="submission" date="2023-11" db="EMBL/GenBank/DDBJ databases">
        <title>Paucibacter sp. nov., isolated from fresh soil in Korea.</title>
        <authorList>
            <person name="Le N.T.T."/>
        </authorList>
    </citation>
    <scope>NUCLEOTIDE SEQUENCE [LARGE SCALE GENOMIC DNA]</scope>
    <source>
        <strain evidence="7 8">R3-3</strain>
    </source>
</reference>
<dbReference type="InterPro" id="IPR036250">
    <property type="entry name" value="AcylCo_DH-like_C"/>
</dbReference>
<dbReference type="Gene3D" id="1.20.140.10">
    <property type="entry name" value="Butyryl-CoA Dehydrogenase, subunit A, domain 3"/>
    <property type="match status" value="1"/>
</dbReference>
<feature type="domain" description="Acyl-CoA dehydrogenase/oxidase C-terminal" evidence="6">
    <location>
        <begin position="187"/>
        <end position="297"/>
    </location>
</feature>
<dbReference type="EMBL" id="JAXCLA010000009">
    <property type="protein sequence ID" value="MDY0748183.1"/>
    <property type="molecule type" value="Genomic_DNA"/>
</dbReference>
<dbReference type="InterPro" id="IPR037069">
    <property type="entry name" value="AcylCoA_DH/ox_N_sf"/>
</dbReference>
<gene>
    <name evidence="7" type="ORF">SNE35_27025</name>
</gene>
<evidence type="ECO:0000259" key="6">
    <source>
        <dbReference type="Pfam" id="PF00441"/>
    </source>
</evidence>
<dbReference type="PANTHER" id="PTHR43884">
    <property type="entry name" value="ACYL-COA DEHYDROGENASE"/>
    <property type="match status" value="1"/>
</dbReference>
<dbReference type="InterPro" id="IPR009100">
    <property type="entry name" value="AcylCoA_DH/oxidase_NM_dom_sf"/>
</dbReference>
<dbReference type="Proteomes" id="UP001285263">
    <property type="component" value="Unassembled WGS sequence"/>
</dbReference>
<keyword evidence="8" id="KW-1185">Reference proteome</keyword>
<organism evidence="7 8">
    <name type="scientific">Roseateles agri</name>
    <dbReference type="NCBI Taxonomy" id="3098619"/>
    <lineage>
        <taxon>Bacteria</taxon>
        <taxon>Pseudomonadati</taxon>
        <taxon>Pseudomonadota</taxon>
        <taxon>Betaproteobacteria</taxon>
        <taxon>Burkholderiales</taxon>
        <taxon>Sphaerotilaceae</taxon>
        <taxon>Roseateles</taxon>
    </lineage>
</organism>
<name>A0ABU5DPG0_9BURK</name>
<keyword evidence="5" id="KW-0560">Oxidoreductase</keyword>